<dbReference type="PANTHER" id="PTHR33395">
    <property type="entry name" value="TRANSCRIPTASE, PUTATIVE-RELATED-RELATED"/>
    <property type="match status" value="1"/>
</dbReference>
<proteinExistence type="predicted"/>
<accession>A0ABQ9CVC2</accession>
<keyword evidence="1" id="KW-0548">Nucleotidyltransferase</keyword>
<keyword evidence="1" id="KW-0808">Transferase</keyword>
<sequence length="121" mass="13654">MTARIINSQLTLKLCRICYSSWILTNLWGLMGFIPDSSLLKELADVIAKYLWMILEWSWESGEVSADWKLANVDPIFKKGKKEDPGNDRPVSLTSMSGKVTKIILGDTENHLKDKTITGHS</sequence>
<dbReference type="GO" id="GO:0003964">
    <property type="term" value="F:RNA-directed DNA polymerase activity"/>
    <property type="evidence" value="ECO:0007669"/>
    <property type="project" value="UniProtKB-KW"/>
</dbReference>
<organism evidence="1 2">
    <name type="scientific">Willisornis vidua</name>
    <name type="common">Xingu scale-backed antbird</name>
    <dbReference type="NCBI Taxonomy" id="1566151"/>
    <lineage>
        <taxon>Eukaryota</taxon>
        <taxon>Metazoa</taxon>
        <taxon>Chordata</taxon>
        <taxon>Craniata</taxon>
        <taxon>Vertebrata</taxon>
        <taxon>Euteleostomi</taxon>
        <taxon>Archelosauria</taxon>
        <taxon>Archosauria</taxon>
        <taxon>Dinosauria</taxon>
        <taxon>Saurischia</taxon>
        <taxon>Theropoda</taxon>
        <taxon>Coelurosauria</taxon>
        <taxon>Aves</taxon>
        <taxon>Neognathae</taxon>
        <taxon>Neoaves</taxon>
        <taxon>Telluraves</taxon>
        <taxon>Australaves</taxon>
        <taxon>Passeriformes</taxon>
        <taxon>Thamnophilidae</taxon>
        <taxon>Willisornis</taxon>
    </lineage>
</organism>
<evidence type="ECO:0000313" key="1">
    <source>
        <dbReference type="EMBL" id="KAJ7409913.1"/>
    </source>
</evidence>
<dbReference type="EMBL" id="WHWB01034445">
    <property type="protein sequence ID" value="KAJ7409913.1"/>
    <property type="molecule type" value="Genomic_DNA"/>
</dbReference>
<protein>
    <submittedName>
        <fullName evidence="1">RNA-directed DNA polymerase from mobile element jockey</fullName>
    </submittedName>
</protein>
<keyword evidence="1" id="KW-0695">RNA-directed DNA polymerase</keyword>
<gene>
    <name evidence="1" type="ORF">WISP_111567</name>
</gene>
<comment type="caution">
    <text evidence="1">The sequence shown here is derived from an EMBL/GenBank/DDBJ whole genome shotgun (WGS) entry which is preliminary data.</text>
</comment>
<name>A0ABQ9CVC2_9PASS</name>
<dbReference type="Proteomes" id="UP001145742">
    <property type="component" value="Unassembled WGS sequence"/>
</dbReference>
<reference evidence="1" key="1">
    <citation type="submission" date="2019-10" db="EMBL/GenBank/DDBJ databases">
        <authorList>
            <person name="Soares A.E.R."/>
            <person name="Aleixo A."/>
            <person name="Schneider P."/>
            <person name="Miyaki C.Y."/>
            <person name="Schneider M.P."/>
            <person name="Mello C."/>
            <person name="Vasconcelos A.T.R."/>
        </authorList>
    </citation>
    <scope>NUCLEOTIDE SEQUENCE</scope>
    <source>
        <tissue evidence="1">Muscle</tissue>
    </source>
</reference>
<evidence type="ECO:0000313" key="2">
    <source>
        <dbReference type="Proteomes" id="UP001145742"/>
    </source>
</evidence>
<keyword evidence="2" id="KW-1185">Reference proteome</keyword>
<dbReference type="PANTHER" id="PTHR33395:SF22">
    <property type="entry name" value="REVERSE TRANSCRIPTASE DOMAIN-CONTAINING PROTEIN"/>
    <property type="match status" value="1"/>
</dbReference>